<feature type="transmembrane region" description="Helical" evidence="6">
    <location>
        <begin position="267"/>
        <end position="286"/>
    </location>
</feature>
<keyword evidence="3 6" id="KW-0812">Transmembrane</keyword>
<evidence type="ECO:0000256" key="1">
    <source>
        <dbReference type="ARBA" id="ARBA00004141"/>
    </source>
</evidence>
<dbReference type="PANTHER" id="PTHR32322">
    <property type="entry name" value="INNER MEMBRANE TRANSPORTER"/>
    <property type="match status" value="1"/>
</dbReference>
<comment type="subcellular location">
    <subcellularLocation>
        <location evidence="1">Membrane</location>
        <topology evidence="1">Multi-pass membrane protein</topology>
    </subcellularLocation>
</comment>
<evidence type="ECO:0000256" key="3">
    <source>
        <dbReference type="ARBA" id="ARBA00022692"/>
    </source>
</evidence>
<name>A0ABY7YIY9_9HYPH</name>
<feature type="domain" description="EamA" evidence="7">
    <location>
        <begin position="168"/>
        <end position="306"/>
    </location>
</feature>
<dbReference type="RefSeq" id="WP_282217565.1">
    <property type="nucleotide sequence ID" value="NZ_CP118246.1"/>
</dbReference>
<proteinExistence type="inferred from homology"/>
<dbReference type="PANTHER" id="PTHR32322:SF2">
    <property type="entry name" value="EAMA DOMAIN-CONTAINING PROTEIN"/>
    <property type="match status" value="1"/>
</dbReference>
<comment type="similarity">
    <text evidence="2">Belongs to the EamA transporter family.</text>
</comment>
<dbReference type="SUPFAM" id="SSF103481">
    <property type="entry name" value="Multidrug resistance efflux transporter EmrE"/>
    <property type="match status" value="2"/>
</dbReference>
<feature type="transmembrane region" description="Helical" evidence="6">
    <location>
        <begin position="195"/>
        <end position="216"/>
    </location>
</feature>
<feature type="transmembrane region" description="Helical" evidence="6">
    <location>
        <begin position="48"/>
        <end position="67"/>
    </location>
</feature>
<keyword evidence="4 6" id="KW-1133">Transmembrane helix</keyword>
<feature type="transmembrane region" description="Helical" evidence="6">
    <location>
        <begin position="136"/>
        <end position="155"/>
    </location>
</feature>
<feature type="transmembrane region" description="Helical" evidence="6">
    <location>
        <begin position="109"/>
        <end position="129"/>
    </location>
</feature>
<evidence type="ECO:0000313" key="9">
    <source>
        <dbReference type="Proteomes" id="UP001220530"/>
    </source>
</evidence>
<feature type="domain" description="EamA" evidence="7">
    <location>
        <begin position="21"/>
        <end position="153"/>
    </location>
</feature>
<dbReference type="InterPro" id="IPR000620">
    <property type="entry name" value="EamA_dom"/>
</dbReference>
<dbReference type="EMBL" id="CP118246">
    <property type="protein sequence ID" value="WDR01153.1"/>
    <property type="molecule type" value="Genomic_DNA"/>
</dbReference>
<reference evidence="8 9" key="1">
    <citation type="submission" date="2023-02" db="EMBL/GenBank/DDBJ databases">
        <title>Devosia algicola sp. nov., isolated from the phycosphere of marine algae.</title>
        <authorList>
            <person name="Kim J.M."/>
            <person name="Lee J.K."/>
            <person name="Choi B.J."/>
            <person name="Bayburt H."/>
            <person name="Jeon C.O."/>
        </authorList>
    </citation>
    <scope>NUCLEOTIDE SEQUENCE [LARGE SCALE GENOMIC DNA]</scope>
    <source>
        <strain evidence="8 9">G20-9</strain>
    </source>
</reference>
<gene>
    <name evidence="8" type="ORF">PSQ19_09630</name>
</gene>
<keyword evidence="9" id="KW-1185">Reference proteome</keyword>
<feature type="transmembrane region" description="Helical" evidence="6">
    <location>
        <begin position="292"/>
        <end position="311"/>
    </location>
</feature>
<evidence type="ECO:0000256" key="5">
    <source>
        <dbReference type="ARBA" id="ARBA00023136"/>
    </source>
</evidence>
<evidence type="ECO:0000313" key="8">
    <source>
        <dbReference type="EMBL" id="WDR01153.1"/>
    </source>
</evidence>
<dbReference type="Proteomes" id="UP001220530">
    <property type="component" value="Chromosome"/>
</dbReference>
<sequence>MTKPPSSQNRGISAQLLDRPYVLLILTTLFWGGNVVAGKLAVGHIDPYTLTLLRWIGALLIVLPFAIRPLRRDLPTLLAKWWLFLFYGGVGYVTFNIFIYIAAHYAPGINIGLEQVTINMFVMLANFALFGLRVRALQLLGVALTATGVLITATHGEVARLLALDIGFGDLLVLVACAAYAAYSVSLRFRPVTSWLSYLVATFLGAIIASIFYQLALGGGIGAFVTALPTVTPQGWLVAVYTMLLPSVVSQMFYVRGVELIGANRASLFINLIPIFAATLAILVLGETLQPYHMVAAVLVIAGIFLAEFSARRALGSPQN</sequence>
<dbReference type="Pfam" id="PF00892">
    <property type="entry name" value="EamA"/>
    <property type="match status" value="2"/>
</dbReference>
<feature type="transmembrane region" description="Helical" evidence="6">
    <location>
        <begin position="161"/>
        <end position="183"/>
    </location>
</feature>
<dbReference type="InterPro" id="IPR037185">
    <property type="entry name" value="EmrE-like"/>
</dbReference>
<protein>
    <submittedName>
        <fullName evidence="8">DMT family transporter</fullName>
    </submittedName>
</protein>
<evidence type="ECO:0000256" key="6">
    <source>
        <dbReference type="SAM" id="Phobius"/>
    </source>
</evidence>
<accession>A0ABY7YIY9</accession>
<evidence type="ECO:0000259" key="7">
    <source>
        <dbReference type="Pfam" id="PF00892"/>
    </source>
</evidence>
<feature type="transmembrane region" description="Helical" evidence="6">
    <location>
        <begin position="21"/>
        <end position="42"/>
    </location>
</feature>
<dbReference type="InterPro" id="IPR050638">
    <property type="entry name" value="AA-Vitamin_Transporters"/>
</dbReference>
<feature type="transmembrane region" description="Helical" evidence="6">
    <location>
        <begin position="236"/>
        <end position="255"/>
    </location>
</feature>
<feature type="transmembrane region" description="Helical" evidence="6">
    <location>
        <begin position="79"/>
        <end position="103"/>
    </location>
</feature>
<evidence type="ECO:0000256" key="2">
    <source>
        <dbReference type="ARBA" id="ARBA00007362"/>
    </source>
</evidence>
<keyword evidence="5 6" id="KW-0472">Membrane</keyword>
<evidence type="ECO:0000256" key="4">
    <source>
        <dbReference type="ARBA" id="ARBA00022989"/>
    </source>
</evidence>
<organism evidence="8 9">
    <name type="scientific">Devosia algicola</name>
    <dbReference type="NCBI Taxonomy" id="3026418"/>
    <lineage>
        <taxon>Bacteria</taxon>
        <taxon>Pseudomonadati</taxon>
        <taxon>Pseudomonadota</taxon>
        <taxon>Alphaproteobacteria</taxon>
        <taxon>Hyphomicrobiales</taxon>
        <taxon>Devosiaceae</taxon>
        <taxon>Devosia</taxon>
    </lineage>
</organism>